<evidence type="ECO:0000256" key="1">
    <source>
        <dbReference type="ARBA" id="ARBA00022801"/>
    </source>
</evidence>
<dbReference type="GO" id="GO:0004190">
    <property type="term" value="F:aspartic-type endopeptidase activity"/>
    <property type="evidence" value="ECO:0007669"/>
    <property type="project" value="InterPro"/>
</dbReference>
<reference evidence="4" key="2">
    <citation type="submission" date="2025-09" db="UniProtKB">
        <authorList>
            <consortium name="Ensembl"/>
        </authorList>
    </citation>
    <scope>IDENTIFICATION</scope>
</reference>
<dbReference type="SUPFAM" id="SSF50630">
    <property type="entry name" value="Acid proteases"/>
    <property type="match status" value="1"/>
</dbReference>
<dbReference type="GO" id="GO:0016020">
    <property type="term" value="C:membrane"/>
    <property type="evidence" value="ECO:0007669"/>
    <property type="project" value="InterPro"/>
</dbReference>
<dbReference type="Gene3D" id="2.40.70.10">
    <property type="entry name" value="Acid Proteases"/>
    <property type="match status" value="1"/>
</dbReference>
<dbReference type="CDD" id="cd00303">
    <property type="entry name" value="retropepsin_like"/>
    <property type="match status" value="1"/>
</dbReference>
<dbReference type="InterPro" id="IPR033539">
    <property type="entry name" value="Asprv1"/>
</dbReference>
<dbReference type="InterPro" id="IPR001969">
    <property type="entry name" value="Aspartic_peptidase_AS"/>
</dbReference>
<sequence length="258" mass="28276">INERSIRTMEGRDGHRDVSVATPSTSATVTAPLSLATATSSNVPMARPVFMPETFTGMGREWSDWKEQFEMAAVVNNWNDGMKLKFMALLLSGRARDIYSGLSVEAKRSYVLLKDALGKCFEPCETAEWNRLASSVQGNPGIYIAAKLGGCDVKLLVDTGAQVSIIPKQRWLTITNGGAPLEHHEGVVRVANGGSMLILGRWQTVCQFDSLTVITEFLVADLEPQEILLGSDFLLKYGVIINLDQKSCRLMGKQIPLL</sequence>
<reference evidence="4" key="1">
    <citation type="submission" date="2025-08" db="UniProtKB">
        <authorList>
            <consortium name="Ensembl"/>
        </authorList>
    </citation>
    <scope>IDENTIFICATION</scope>
</reference>
<feature type="region of interest" description="Disordered" evidence="2">
    <location>
        <begin position="1"/>
        <end position="20"/>
    </location>
</feature>
<evidence type="ECO:0000259" key="3">
    <source>
        <dbReference type="PROSITE" id="PS50175"/>
    </source>
</evidence>
<accession>A0A8C1PY10</accession>
<dbReference type="InterPro" id="IPR001995">
    <property type="entry name" value="Peptidase_A2_cat"/>
</dbReference>
<name>A0A8C1PY10_CYPCA</name>
<feature type="compositionally biased region" description="Basic and acidic residues" evidence="2">
    <location>
        <begin position="1"/>
        <end position="18"/>
    </location>
</feature>
<keyword evidence="5" id="KW-1185">Reference proteome</keyword>
<dbReference type="PROSITE" id="PS00141">
    <property type="entry name" value="ASP_PROTEASE"/>
    <property type="match status" value="1"/>
</dbReference>
<dbReference type="PANTHER" id="PTHR37006:SF1">
    <property type="entry name" value="RETROVIRAL-LIKE ASPARTIC PROTEASE 1"/>
    <property type="match status" value="1"/>
</dbReference>
<dbReference type="AlphaFoldDB" id="A0A8C1PY10"/>
<dbReference type="Pfam" id="PF13975">
    <property type="entry name" value="gag-asp_proteas"/>
    <property type="match status" value="1"/>
</dbReference>
<proteinExistence type="predicted"/>
<dbReference type="GO" id="GO:0006508">
    <property type="term" value="P:proteolysis"/>
    <property type="evidence" value="ECO:0007669"/>
    <property type="project" value="InterPro"/>
</dbReference>
<evidence type="ECO:0000256" key="2">
    <source>
        <dbReference type="SAM" id="MobiDB-lite"/>
    </source>
</evidence>
<feature type="domain" description="Peptidase A2" evidence="3">
    <location>
        <begin position="153"/>
        <end position="233"/>
    </location>
</feature>
<dbReference type="Ensembl" id="ENSCCRT00010126810.1">
    <property type="protein sequence ID" value="ENSCCRP00010114042.1"/>
    <property type="gene ID" value="ENSCCRG00010050168.1"/>
</dbReference>
<evidence type="ECO:0000313" key="4">
    <source>
        <dbReference type="Ensembl" id="ENSCCRP00010114042.1"/>
    </source>
</evidence>
<dbReference type="PANTHER" id="PTHR37006">
    <property type="entry name" value="RETROVIRAL-LIKE ASPARTIC PROTEASE 1"/>
    <property type="match status" value="1"/>
</dbReference>
<dbReference type="InterPro" id="IPR021109">
    <property type="entry name" value="Peptidase_aspartic_dom_sf"/>
</dbReference>
<keyword evidence="1" id="KW-0378">Hydrolase</keyword>
<evidence type="ECO:0000313" key="5">
    <source>
        <dbReference type="Proteomes" id="UP000694427"/>
    </source>
</evidence>
<dbReference type="Proteomes" id="UP000694427">
    <property type="component" value="Unplaced"/>
</dbReference>
<protein>
    <recommendedName>
        <fullName evidence="3">Peptidase A2 domain-containing protein</fullName>
    </recommendedName>
</protein>
<organism evidence="4 5">
    <name type="scientific">Cyprinus carpio</name>
    <name type="common">Common carp</name>
    <dbReference type="NCBI Taxonomy" id="7962"/>
    <lineage>
        <taxon>Eukaryota</taxon>
        <taxon>Metazoa</taxon>
        <taxon>Chordata</taxon>
        <taxon>Craniata</taxon>
        <taxon>Vertebrata</taxon>
        <taxon>Euteleostomi</taxon>
        <taxon>Actinopterygii</taxon>
        <taxon>Neopterygii</taxon>
        <taxon>Teleostei</taxon>
        <taxon>Ostariophysi</taxon>
        <taxon>Cypriniformes</taxon>
        <taxon>Cyprinidae</taxon>
        <taxon>Cyprininae</taxon>
        <taxon>Cyprinus</taxon>
    </lineage>
</organism>
<dbReference type="PROSITE" id="PS50175">
    <property type="entry name" value="ASP_PROT_RETROV"/>
    <property type="match status" value="1"/>
</dbReference>